<name>A0ABT1B351_9FLAO</name>
<comment type="caution">
    <text evidence="2">The sequence shown here is derived from an EMBL/GenBank/DDBJ whole genome shotgun (WGS) entry which is preliminary data.</text>
</comment>
<feature type="non-terminal residue" evidence="2">
    <location>
        <position position="347"/>
    </location>
</feature>
<dbReference type="CDD" id="cd00146">
    <property type="entry name" value="PKD"/>
    <property type="match status" value="1"/>
</dbReference>
<accession>A0ABT1B351</accession>
<dbReference type="SMART" id="SM00089">
    <property type="entry name" value="PKD"/>
    <property type="match status" value="1"/>
</dbReference>
<dbReference type="Gene3D" id="2.60.120.260">
    <property type="entry name" value="Galactose-binding domain-like"/>
    <property type="match status" value="1"/>
</dbReference>
<reference evidence="2 3" key="1">
    <citation type="submission" date="2022-06" db="EMBL/GenBank/DDBJ databases">
        <authorList>
            <person name="Xuan X."/>
        </authorList>
    </citation>
    <scope>NUCLEOTIDE SEQUENCE [LARGE SCALE GENOMIC DNA]</scope>
    <source>
        <strain evidence="2 3">2V75</strain>
    </source>
</reference>
<evidence type="ECO:0000313" key="3">
    <source>
        <dbReference type="Proteomes" id="UP001206312"/>
    </source>
</evidence>
<dbReference type="RefSeq" id="WP_252742220.1">
    <property type="nucleotide sequence ID" value="NZ_JAMXIB010000014.1"/>
</dbReference>
<evidence type="ECO:0000259" key="1">
    <source>
        <dbReference type="PROSITE" id="PS50093"/>
    </source>
</evidence>
<dbReference type="InterPro" id="IPR035986">
    <property type="entry name" value="PKD_dom_sf"/>
</dbReference>
<dbReference type="PROSITE" id="PS50093">
    <property type="entry name" value="PKD"/>
    <property type="match status" value="1"/>
</dbReference>
<sequence length="347" mass="36539">MKPILTQARKFSMFILAIAFLGCTDVEDILPSVTSAFTYTINEDTGTVTFINLSEGANKYAWDFGDGTTSSEINPIKAYTATGTYTVSLVATNVSGASDTSEDVISILIKQGISLPITFDDANVAYEATTFSGASFEIVENPDVSGSNDKASRVGAITNSGNAFEGIFFDLQTPVDLTARKTITMNVWAEAPVPVLLKLEEGTSAAIEFVANHGGTGWEEIAFDFDSEASYSRLTLFVDGPGTTAGTFYVDDIVQLETDNGGNTGGSIEACEGGELVNDFESADDSIFNNFGGGVGTIIDNPDTSVNTSAKLGQYVKNAGEVFAGITIEVDPDIAFNAGVFSIDVNS</sequence>
<gene>
    <name evidence="2" type="ORF">NG653_13350</name>
</gene>
<dbReference type="InterPro" id="IPR013783">
    <property type="entry name" value="Ig-like_fold"/>
</dbReference>
<dbReference type="SUPFAM" id="SSF49299">
    <property type="entry name" value="PKD domain"/>
    <property type="match status" value="1"/>
</dbReference>
<organism evidence="2 3">
    <name type="scientific">Robiginitalea marina</name>
    <dbReference type="NCBI Taxonomy" id="2954105"/>
    <lineage>
        <taxon>Bacteria</taxon>
        <taxon>Pseudomonadati</taxon>
        <taxon>Bacteroidota</taxon>
        <taxon>Flavobacteriia</taxon>
        <taxon>Flavobacteriales</taxon>
        <taxon>Flavobacteriaceae</taxon>
        <taxon>Robiginitalea</taxon>
    </lineage>
</organism>
<dbReference type="InterPro" id="IPR000601">
    <property type="entry name" value="PKD_dom"/>
</dbReference>
<protein>
    <submittedName>
        <fullName evidence="2">PKD domain-containing protein</fullName>
    </submittedName>
</protein>
<feature type="domain" description="PKD" evidence="1">
    <location>
        <begin position="60"/>
        <end position="104"/>
    </location>
</feature>
<dbReference type="PROSITE" id="PS51257">
    <property type="entry name" value="PROKAR_LIPOPROTEIN"/>
    <property type="match status" value="1"/>
</dbReference>
<dbReference type="Pfam" id="PF18911">
    <property type="entry name" value="PKD_4"/>
    <property type="match status" value="1"/>
</dbReference>
<dbReference type="InterPro" id="IPR022409">
    <property type="entry name" value="PKD/Chitinase_dom"/>
</dbReference>
<dbReference type="Gene3D" id="2.60.40.10">
    <property type="entry name" value="Immunoglobulins"/>
    <property type="match status" value="1"/>
</dbReference>
<keyword evidence="3" id="KW-1185">Reference proteome</keyword>
<dbReference type="EMBL" id="JAMXIB010000014">
    <property type="protein sequence ID" value="MCO5725848.1"/>
    <property type="molecule type" value="Genomic_DNA"/>
</dbReference>
<proteinExistence type="predicted"/>
<evidence type="ECO:0000313" key="2">
    <source>
        <dbReference type="EMBL" id="MCO5725848.1"/>
    </source>
</evidence>
<dbReference type="Proteomes" id="UP001206312">
    <property type="component" value="Unassembled WGS sequence"/>
</dbReference>